<evidence type="ECO:0000256" key="1">
    <source>
        <dbReference type="ARBA" id="ARBA00004651"/>
    </source>
</evidence>
<keyword evidence="2" id="KW-1003">Cell membrane</keyword>
<evidence type="ECO:0000256" key="6">
    <source>
        <dbReference type="SAM" id="Phobius"/>
    </source>
</evidence>
<dbReference type="GO" id="GO:0071555">
    <property type="term" value="P:cell wall organization"/>
    <property type="evidence" value="ECO:0007669"/>
    <property type="project" value="InterPro"/>
</dbReference>
<comment type="subcellular location">
    <subcellularLocation>
        <location evidence="1">Cell membrane</location>
        <topology evidence="1">Multi-pass membrane protein</topology>
    </subcellularLocation>
</comment>
<evidence type="ECO:0000313" key="8">
    <source>
        <dbReference type="EMBL" id="SHH85920.1"/>
    </source>
</evidence>
<dbReference type="Pfam" id="PF07694">
    <property type="entry name" value="5TM-5TMR_LYT"/>
    <property type="match status" value="1"/>
</dbReference>
<keyword evidence="9" id="KW-1185">Reference proteome</keyword>
<dbReference type="OrthoDB" id="7820220at2"/>
<keyword evidence="3 6" id="KW-0812">Transmembrane</keyword>
<gene>
    <name evidence="8" type="ORF">SAMN05443551_3424</name>
</gene>
<keyword evidence="4 6" id="KW-1133">Transmembrane helix</keyword>
<evidence type="ECO:0000256" key="4">
    <source>
        <dbReference type="ARBA" id="ARBA00022989"/>
    </source>
</evidence>
<feature type="transmembrane region" description="Helical" evidence="6">
    <location>
        <begin position="99"/>
        <end position="121"/>
    </location>
</feature>
<proteinExistence type="predicted"/>
<evidence type="ECO:0000259" key="7">
    <source>
        <dbReference type="Pfam" id="PF07694"/>
    </source>
</evidence>
<dbReference type="EMBL" id="FQXC01000004">
    <property type="protein sequence ID" value="SHH85920.1"/>
    <property type="molecule type" value="Genomic_DNA"/>
</dbReference>
<keyword evidence="5 6" id="KW-0472">Membrane</keyword>
<reference evidence="8 9" key="1">
    <citation type="submission" date="2016-11" db="EMBL/GenBank/DDBJ databases">
        <authorList>
            <person name="Jaros S."/>
            <person name="Januszkiewicz K."/>
            <person name="Wedrychowicz H."/>
        </authorList>
    </citation>
    <scope>NUCLEOTIDE SEQUENCE [LARGE SCALE GENOMIC DNA]</scope>
    <source>
        <strain evidence="8 9">DSM 29431</strain>
    </source>
</reference>
<evidence type="ECO:0000256" key="3">
    <source>
        <dbReference type="ARBA" id="ARBA00022692"/>
    </source>
</evidence>
<dbReference type="GO" id="GO:0000155">
    <property type="term" value="F:phosphorelay sensor kinase activity"/>
    <property type="evidence" value="ECO:0007669"/>
    <property type="project" value="InterPro"/>
</dbReference>
<dbReference type="STRING" id="996342.SAMN05443551_3424"/>
<dbReference type="GO" id="GO:0005886">
    <property type="term" value="C:plasma membrane"/>
    <property type="evidence" value="ECO:0007669"/>
    <property type="project" value="UniProtKB-SubCell"/>
</dbReference>
<evidence type="ECO:0000256" key="5">
    <source>
        <dbReference type="ARBA" id="ARBA00023136"/>
    </source>
</evidence>
<dbReference type="RefSeq" id="WP_072779247.1">
    <property type="nucleotide sequence ID" value="NZ_FQXC01000004.1"/>
</dbReference>
<protein>
    <submittedName>
        <fullName evidence="8">5TMR of 5TMR-LYT</fullName>
    </submittedName>
</protein>
<feature type="domain" description="Signal transduction histidine kinase 5TM receptor LytS transmembrane region" evidence="7">
    <location>
        <begin position="33"/>
        <end position="185"/>
    </location>
</feature>
<sequence length="394" mass="42531">MNTVVAAWLDLVAALGLVIALGFAYARLRRLVHMPVVAELSLGASFGFVALLEMHHPIEPFPGMIVDLRNVPIALAGAFLGTRGAILTLIIAMAGRAGIGGVGMWSGLLGMMIALAAGALWQRLHQNEQTRSLRAFVVLAAMMSTHLVAGVILPADIAFWFFTKAAGPVLALNLLTVPFLASALEAEKRSFDTEEALRASAVVDHETGLLPLSALRRECMVRATALADGSFTTALVVVVRPTNVFSIWNTSRMRKRLVAAMRLRLMSELPRCDLATVYGSATLVLPMTQAEVIDVEATKIRVHRAATEDPYALNGAVGHRVNVDVHAIDLMSEIHKLEKLALRRRVGNRIPPNGAVGSNRRIAHHQKEDPRLDHLFAKAEVLMAQNAGAAVKLT</sequence>
<accession>A0A1M5WEN3</accession>
<dbReference type="InterPro" id="IPR011620">
    <property type="entry name" value="Sig_transdc_His_kinase_LytS_TM"/>
</dbReference>
<name>A0A1M5WEN3_9RHOB</name>
<evidence type="ECO:0000313" key="9">
    <source>
        <dbReference type="Proteomes" id="UP000184221"/>
    </source>
</evidence>
<feature type="transmembrane region" description="Helical" evidence="6">
    <location>
        <begin position="7"/>
        <end position="26"/>
    </location>
</feature>
<evidence type="ECO:0000256" key="2">
    <source>
        <dbReference type="ARBA" id="ARBA00022475"/>
    </source>
</evidence>
<feature type="transmembrane region" description="Helical" evidence="6">
    <location>
        <begin position="73"/>
        <end position="93"/>
    </location>
</feature>
<dbReference type="Proteomes" id="UP000184221">
    <property type="component" value="Unassembled WGS sequence"/>
</dbReference>
<organism evidence="8 9">
    <name type="scientific">Marivita hallyeonensis</name>
    <dbReference type="NCBI Taxonomy" id="996342"/>
    <lineage>
        <taxon>Bacteria</taxon>
        <taxon>Pseudomonadati</taxon>
        <taxon>Pseudomonadota</taxon>
        <taxon>Alphaproteobacteria</taxon>
        <taxon>Rhodobacterales</taxon>
        <taxon>Roseobacteraceae</taxon>
        <taxon>Marivita</taxon>
    </lineage>
</organism>
<feature type="transmembrane region" description="Helical" evidence="6">
    <location>
        <begin position="133"/>
        <end position="153"/>
    </location>
</feature>
<dbReference type="AlphaFoldDB" id="A0A1M5WEN3"/>